<dbReference type="InterPro" id="IPR036412">
    <property type="entry name" value="HAD-like_sf"/>
</dbReference>
<dbReference type="PANTHER" id="PTHR43434">
    <property type="entry name" value="PHOSPHOGLYCOLATE PHOSPHATASE"/>
    <property type="match status" value="1"/>
</dbReference>
<dbReference type="STRING" id="716816.BST96_05515"/>
<sequence>MINWQHIETVMLDMDGTLLDLHFDNYFWLHHLPQRYADIHQHDEEQARQQLAARFESQKGTLNWYCLDYWSEQLQVDIPALKREIDHMIAIRPHVMAFLEQLQNSSKHVMLVTNAHRNSLDIKMEKTGIMPLFDELVVSHDFNYPKEQKEFWQQLHINHPYNPETTLLIDDTFAVLHSAQQYGIKHLLTLLQPDSKLSQREHTEFPGILHFDEIMPIRDGSL</sequence>
<dbReference type="InterPro" id="IPR006439">
    <property type="entry name" value="HAD-SF_hydro_IA"/>
</dbReference>
<evidence type="ECO:0000313" key="1">
    <source>
        <dbReference type="EMBL" id="ARN73625.1"/>
    </source>
</evidence>
<accession>A0A1X9NCJ0</accession>
<dbReference type="EMBL" id="CP019343">
    <property type="protein sequence ID" value="ARN73625.1"/>
    <property type="molecule type" value="Genomic_DNA"/>
</dbReference>
<evidence type="ECO:0000313" key="2">
    <source>
        <dbReference type="Proteomes" id="UP000193450"/>
    </source>
</evidence>
<dbReference type="GO" id="GO:0006281">
    <property type="term" value="P:DNA repair"/>
    <property type="evidence" value="ECO:0007669"/>
    <property type="project" value="TreeGrafter"/>
</dbReference>
<dbReference type="KEGG" id="osg:BST96_05515"/>
<dbReference type="SFLD" id="SFLDS00003">
    <property type="entry name" value="Haloacid_Dehalogenase"/>
    <property type="match status" value="1"/>
</dbReference>
<protein>
    <submittedName>
        <fullName evidence="1">Haloacid dehalogenase</fullName>
    </submittedName>
</protein>
<dbReference type="InterPro" id="IPR023214">
    <property type="entry name" value="HAD_sf"/>
</dbReference>
<dbReference type="InterPro" id="IPR050155">
    <property type="entry name" value="HAD-like_hydrolase_sf"/>
</dbReference>
<dbReference type="AlphaFoldDB" id="A0A1X9NCJ0"/>
<dbReference type="InterPro" id="IPR041492">
    <property type="entry name" value="HAD_2"/>
</dbReference>
<keyword evidence="2" id="KW-1185">Reference proteome</keyword>
<gene>
    <name evidence="1" type="ORF">BST96_05515</name>
</gene>
<dbReference type="SUPFAM" id="SSF56784">
    <property type="entry name" value="HAD-like"/>
    <property type="match status" value="1"/>
</dbReference>
<dbReference type="GO" id="GO:0005829">
    <property type="term" value="C:cytosol"/>
    <property type="evidence" value="ECO:0007669"/>
    <property type="project" value="TreeGrafter"/>
</dbReference>
<dbReference type="CDD" id="cd01427">
    <property type="entry name" value="HAD_like"/>
    <property type="match status" value="1"/>
</dbReference>
<proteinExistence type="predicted"/>
<dbReference type="Proteomes" id="UP000193450">
    <property type="component" value="Chromosome"/>
</dbReference>
<dbReference type="Pfam" id="PF13419">
    <property type="entry name" value="HAD_2"/>
    <property type="match status" value="1"/>
</dbReference>
<name>A0A1X9NCJ0_9GAMM</name>
<dbReference type="Gene3D" id="3.40.50.1000">
    <property type="entry name" value="HAD superfamily/HAD-like"/>
    <property type="match status" value="1"/>
</dbReference>
<organism evidence="1 2">
    <name type="scientific">Oceanicoccus sagamiensis</name>
    <dbReference type="NCBI Taxonomy" id="716816"/>
    <lineage>
        <taxon>Bacteria</taxon>
        <taxon>Pseudomonadati</taxon>
        <taxon>Pseudomonadota</taxon>
        <taxon>Gammaproteobacteria</taxon>
        <taxon>Cellvibrionales</taxon>
        <taxon>Spongiibacteraceae</taxon>
        <taxon>Oceanicoccus</taxon>
    </lineage>
</organism>
<dbReference type="OrthoDB" id="9773910at2"/>
<dbReference type="RefSeq" id="WP_085757739.1">
    <property type="nucleotide sequence ID" value="NZ_CP019343.1"/>
</dbReference>
<dbReference type="GO" id="GO:0008967">
    <property type="term" value="F:phosphoglycolate phosphatase activity"/>
    <property type="evidence" value="ECO:0007669"/>
    <property type="project" value="TreeGrafter"/>
</dbReference>
<dbReference type="NCBIfam" id="TIGR01509">
    <property type="entry name" value="HAD-SF-IA-v3"/>
    <property type="match status" value="1"/>
</dbReference>
<dbReference type="NCBIfam" id="NF011564">
    <property type="entry name" value="PRK14988.1"/>
    <property type="match status" value="1"/>
</dbReference>
<reference evidence="1 2" key="1">
    <citation type="submission" date="2016-11" db="EMBL/GenBank/DDBJ databases">
        <title>Trade-off between light-utilization and light-protection in marine flavobacteria.</title>
        <authorList>
            <person name="Kumagai Y."/>
        </authorList>
    </citation>
    <scope>NUCLEOTIDE SEQUENCE [LARGE SCALE GENOMIC DNA]</scope>
    <source>
        <strain evidence="1 2">NBRC 107125</strain>
    </source>
</reference>
<dbReference type="PANTHER" id="PTHR43434:SF3">
    <property type="entry name" value="GMP_IMP NUCLEOTIDASE YRFG"/>
    <property type="match status" value="1"/>
</dbReference>
<dbReference type="SFLD" id="SFLDG01129">
    <property type="entry name" value="C1.5:_HAD__Beta-PGM__Phosphata"/>
    <property type="match status" value="1"/>
</dbReference>